<reference evidence="1 2" key="1">
    <citation type="journal article" date="2019" name="Nat. Ecol. Evol.">
        <title>Megaphylogeny resolves global patterns of mushroom evolution.</title>
        <authorList>
            <person name="Varga T."/>
            <person name="Krizsan K."/>
            <person name="Foldi C."/>
            <person name="Dima B."/>
            <person name="Sanchez-Garcia M."/>
            <person name="Sanchez-Ramirez S."/>
            <person name="Szollosi G.J."/>
            <person name="Szarkandi J.G."/>
            <person name="Papp V."/>
            <person name="Albert L."/>
            <person name="Andreopoulos W."/>
            <person name="Angelini C."/>
            <person name="Antonin V."/>
            <person name="Barry K.W."/>
            <person name="Bougher N.L."/>
            <person name="Buchanan P."/>
            <person name="Buyck B."/>
            <person name="Bense V."/>
            <person name="Catcheside P."/>
            <person name="Chovatia M."/>
            <person name="Cooper J."/>
            <person name="Damon W."/>
            <person name="Desjardin D."/>
            <person name="Finy P."/>
            <person name="Geml J."/>
            <person name="Haridas S."/>
            <person name="Hughes K."/>
            <person name="Justo A."/>
            <person name="Karasinski D."/>
            <person name="Kautmanova I."/>
            <person name="Kiss B."/>
            <person name="Kocsube S."/>
            <person name="Kotiranta H."/>
            <person name="LaButti K.M."/>
            <person name="Lechner B.E."/>
            <person name="Liimatainen K."/>
            <person name="Lipzen A."/>
            <person name="Lukacs Z."/>
            <person name="Mihaltcheva S."/>
            <person name="Morgado L.N."/>
            <person name="Niskanen T."/>
            <person name="Noordeloos M.E."/>
            <person name="Ohm R.A."/>
            <person name="Ortiz-Santana B."/>
            <person name="Ovrebo C."/>
            <person name="Racz N."/>
            <person name="Riley R."/>
            <person name="Savchenko A."/>
            <person name="Shiryaev A."/>
            <person name="Soop K."/>
            <person name="Spirin V."/>
            <person name="Szebenyi C."/>
            <person name="Tomsovsky M."/>
            <person name="Tulloss R.E."/>
            <person name="Uehling J."/>
            <person name="Grigoriev I.V."/>
            <person name="Vagvolgyi C."/>
            <person name="Papp T."/>
            <person name="Martin F.M."/>
            <person name="Miettinen O."/>
            <person name="Hibbett D.S."/>
            <person name="Nagy L.G."/>
        </authorList>
    </citation>
    <scope>NUCLEOTIDE SEQUENCE [LARGE SCALE GENOMIC DNA]</scope>
    <source>
        <strain evidence="1 2">NL-1719</strain>
    </source>
</reference>
<keyword evidence="2" id="KW-1185">Reference proteome</keyword>
<dbReference type="Proteomes" id="UP000308600">
    <property type="component" value="Unassembled WGS sequence"/>
</dbReference>
<name>A0ACD3AXT9_9AGAR</name>
<evidence type="ECO:0000313" key="1">
    <source>
        <dbReference type="EMBL" id="TFK70355.1"/>
    </source>
</evidence>
<sequence length="117" mass="13020">MGDNNRPPSPTLSEEDRESVHDEDELPPPNQGADQPPEVDQEEELSAPEPTLPDLKMAQAIIKSIQEAQLEDDIKDPVLLEALCNPRNERIEIDASLDASLRLYNTMCQTRSQPTSS</sequence>
<proteinExistence type="predicted"/>
<dbReference type="EMBL" id="ML208314">
    <property type="protein sequence ID" value="TFK70355.1"/>
    <property type="molecule type" value="Genomic_DNA"/>
</dbReference>
<organism evidence="1 2">
    <name type="scientific">Pluteus cervinus</name>
    <dbReference type="NCBI Taxonomy" id="181527"/>
    <lineage>
        <taxon>Eukaryota</taxon>
        <taxon>Fungi</taxon>
        <taxon>Dikarya</taxon>
        <taxon>Basidiomycota</taxon>
        <taxon>Agaricomycotina</taxon>
        <taxon>Agaricomycetes</taxon>
        <taxon>Agaricomycetidae</taxon>
        <taxon>Agaricales</taxon>
        <taxon>Pluteineae</taxon>
        <taxon>Pluteaceae</taxon>
        <taxon>Pluteus</taxon>
    </lineage>
</organism>
<accession>A0ACD3AXT9</accession>
<protein>
    <submittedName>
        <fullName evidence="1">Uncharacterized protein</fullName>
    </submittedName>
</protein>
<gene>
    <name evidence="1" type="ORF">BDN72DRAFT_896486</name>
</gene>
<evidence type="ECO:0000313" key="2">
    <source>
        <dbReference type="Proteomes" id="UP000308600"/>
    </source>
</evidence>